<protein>
    <submittedName>
        <fullName evidence="2">Uncharacterized protein</fullName>
    </submittedName>
</protein>
<keyword evidence="3" id="KW-1185">Reference proteome</keyword>
<evidence type="ECO:0000313" key="3">
    <source>
        <dbReference type="Proteomes" id="UP001175228"/>
    </source>
</evidence>
<name>A0AA39UVC3_9AGAR</name>
<dbReference type="EMBL" id="JAUEPU010000020">
    <property type="protein sequence ID" value="KAK0494445.1"/>
    <property type="molecule type" value="Genomic_DNA"/>
</dbReference>
<gene>
    <name evidence="2" type="ORF">EDD18DRAFT_342535</name>
</gene>
<organism evidence="2 3">
    <name type="scientific">Armillaria luteobubalina</name>
    <dbReference type="NCBI Taxonomy" id="153913"/>
    <lineage>
        <taxon>Eukaryota</taxon>
        <taxon>Fungi</taxon>
        <taxon>Dikarya</taxon>
        <taxon>Basidiomycota</taxon>
        <taxon>Agaricomycotina</taxon>
        <taxon>Agaricomycetes</taxon>
        <taxon>Agaricomycetidae</taxon>
        <taxon>Agaricales</taxon>
        <taxon>Marasmiineae</taxon>
        <taxon>Physalacriaceae</taxon>
        <taxon>Armillaria</taxon>
    </lineage>
</organism>
<evidence type="ECO:0000313" key="2">
    <source>
        <dbReference type="EMBL" id="KAK0494445.1"/>
    </source>
</evidence>
<feature type="signal peptide" evidence="1">
    <location>
        <begin position="1"/>
        <end position="22"/>
    </location>
</feature>
<evidence type="ECO:0000256" key="1">
    <source>
        <dbReference type="SAM" id="SignalP"/>
    </source>
</evidence>
<accession>A0AA39UVC3</accession>
<keyword evidence="1" id="KW-0732">Signal</keyword>
<feature type="chain" id="PRO_5041332913" evidence="1">
    <location>
        <begin position="23"/>
        <end position="175"/>
    </location>
</feature>
<dbReference type="Proteomes" id="UP001175228">
    <property type="component" value="Unassembled WGS sequence"/>
</dbReference>
<dbReference type="AlphaFoldDB" id="A0AA39UVC3"/>
<sequence length="175" mass="19877">MGTVHLGTSRLALVGAAPISLASFLTSDIGDGMPSRLKQYLQYWLFNCELCVRRNVHVCVRGLDVGKKKNRMRQTLSARSLLLETRLFFQLNNYHMTPFCRPFQGRGFSYQLSQNGTSRFVSTFRLEVLSDDTIMCRQRIYGVHIHPVAGSLRGDQCYKYTNLPTSPSLRLPLLA</sequence>
<reference evidence="2" key="1">
    <citation type="submission" date="2023-06" db="EMBL/GenBank/DDBJ databases">
        <authorList>
            <consortium name="Lawrence Berkeley National Laboratory"/>
            <person name="Ahrendt S."/>
            <person name="Sahu N."/>
            <person name="Indic B."/>
            <person name="Wong-Bajracharya J."/>
            <person name="Merenyi Z."/>
            <person name="Ke H.-M."/>
            <person name="Monk M."/>
            <person name="Kocsube S."/>
            <person name="Drula E."/>
            <person name="Lipzen A."/>
            <person name="Balint B."/>
            <person name="Henrissat B."/>
            <person name="Andreopoulos B."/>
            <person name="Martin F.M."/>
            <person name="Harder C.B."/>
            <person name="Rigling D."/>
            <person name="Ford K.L."/>
            <person name="Foster G.D."/>
            <person name="Pangilinan J."/>
            <person name="Papanicolaou A."/>
            <person name="Barry K."/>
            <person name="LaButti K."/>
            <person name="Viragh M."/>
            <person name="Koriabine M."/>
            <person name="Yan M."/>
            <person name="Riley R."/>
            <person name="Champramary S."/>
            <person name="Plett K.L."/>
            <person name="Tsai I.J."/>
            <person name="Slot J."/>
            <person name="Sipos G."/>
            <person name="Plett J."/>
            <person name="Nagy L.G."/>
            <person name="Grigoriev I.V."/>
        </authorList>
    </citation>
    <scope>NUCLEOTIDE SEQUENCE</scope>
    <source>
        <strain evidence="2">HWK02</strain>
    </source>
</reference>
<comment type="caution">
    <text evidence="2">The sequence shown here is derived from an EMBL/GenBank/DDBJ whole genome shotgun (WGS) entry which is preliminary data.</text>
</comment>
<proteinExistence type="predicted"/>